<sequence>MQEWNFAFVDAEVNKGNGSLVNVHHITSQRKKFGELRATRIDGYIYAIRNGAKHIYEGDFSGNDGGQQLANFDFAEKSSGLIYSERGVGGRLAYNFFLALLA</sequence>
<gene>
    <name evidence="1" type="ORF">CYNAS_LOCUS18769</name>
    <name evidence="2" type="ORF">CYNAS_LOCUS18774</name>
</gene>
<accession>A0AA36HAJ6</accession>
<name>A0AA36HAJ6_CYLNA</name>
<evidence type="ECO:0000313" key="2">
    <source>
        <dbReference type="EMBL" id="CAJ0606791.1"/>
    </source>
</evidence>
<keyword evidence="3" id="KW-1185">Reference proteome</keyword>
<dbReference type="AlphaFoldDB" id="A0AA36HAJ6"/>
<dbReference type="Proteomes" id="UP001176961">
    <property type="component" value="Unassembled WGS sequence"/>
</dbReference>
<evidence type="ECO:0000313" key="1">
    <source>
        <dbReference type="EMBL" id="CAJ0606786.1"/>
    </source>
</evidence>
<proteinExistence type="predicted"/>
<comment type="caution">
    <text evidence="2">The sequence shown here is derived from an EMBL/GenBank/DDBJ whole genome shotgun (WGS) entry which is preliminary data.</text>
</comment>
<evidence type="ECO:0000313" key="3">
    <source>
        <dbReference type="Proteomes" id="UP001176961"/>
    </source>
</evidence>
<organism evidence="2 3">
    <name type="scientific">Cylicocyclus nassatus</name>
    <name type="common">Nematode worm</name>
    <dbReference type="NCBI Taxonomy" id="53992"/>
    <lineage>
        <taxon>Eukaryota</taxon>
        <taxon>Metazoa</taxon>
        <taxon>Ecdysozoa</taxon>
        <taxon>Nematoda</taxon>
        <taxon>Chromadorea</taxon>
        <taxon>Rhabditida</taxon>
        <taxon>Rhabditina</taxon>
        <taxon>Rhabditomorpha</taxon>
        <taxon>Strongyloidea</taxon>
        <taxon>Strongylidae</taxon>
        <taxon>Cylicocyclus</taxon>
    </lineage>
</organism>
<dbReference type="EMBL" id="CATQJL010000316">
    <property type="protein sequence ID" value="CAJ0606786.1"/>
    <property type="molecule type" value="Genomic_DNA"/>
</dbReference>
<dbReference type="EMBL" id="CATQJL010000316">
    <property type="protein sequence ID" value="CAJ0606791.1"/>
    <property type="molecule type" value="Genomic_DNA"/>
</dbReference>
<reference evidence="2" key="1">
    <citation type="submission" date="2023-07" db="EMBL/GenBank/DDBJ databases">
        <authorList>
            <consortium name="CYATHOMIX"/>
        </authorList>
    </citation>
    <scope>NUCLEOTIDE SEQUENCE</scope>
    <source>
        <strain evidence="2">N/A</strain>
    </source>
</reference>
<protein>
    <submittedName>
        <fullName evidence="2">Uncharacterized protein</fullName>
    </submittedName>
</protein>